<keyword evidence="1" id="KW-1133">Transmembrane helix</keyword>
<dbReference type="InterPro" id="IPR017732">
    <property type="entry name" value="T4/T6SS_DotU"/>
</dbReference>
<sequence>MKTAKWIIRLLPWAVQLWQLLNGTHNESPGDVAKSAENEPKGSTLVGLSSDILSGLAMLRVGFYGNQPLSDMRDKLLSSLDDFSQRGIAQGWPKAVIDTARYALVAYIDEAVLASNRQDKKDWMAWPLQLELFAEQTAGEKFFACLDELRRDPQRNIDLLELFYVCLRLGFKGAYSLRADDQLKILEKELLNEIELIRGAPKENLSVTSSQTAASSYAIISLPYWVIVAFTVTSLTLSYFFFQGYAEKNVTQVADIDINRSKAISRIYLDVA</sequence>
<dbReference type="Proteomes" id="UP000218890">
    <property type="component" value="Chromosome"/>
</dbReference>
<gene>
    <name evidence="3" type="ORF">HH1059_18890</name>
</gene>
<evidence type="ECO:0000313" key="3">
    <source>
        <dbReference type="EMBL" id="BAU58577.1"/>
    </source>
</evidence>
<dbReference type="OrthoDB" id="345640at2"/>
<dbReference type="Pfam" id="PF09850">
    <property type="entry name" value="DotU"/>
    <property type="match status" value="1"/>
</dbReference>
<evidence type="ECO:0000259" key="2">
    <source>
        <dbReference type="Pfam" id="PF09850"/>
    </source>
</evidence>
<dbReference type="NCBIfam" id="NF038228">
    <property type="entry name" value="IcmH_DotU_IVB"/>
    <property type="match status" value="1"/>
</dbReference>
<keyword evidence="1" id="KW-0812">Transmembrane</keyword>
<reference evidence="3" key="1">
    <citation type="submission" date="2016-02" db="EMBL/GenBank/DDBJ databases">
        <title>Halorhodospira halochloris DSM-1059 complete genome, version 2.</title>
        <authorList>
            <person name="Tsukatani Y."/>
        </authorList>
    </citation>
    <scope>NUCLEOTIDE SEQUENCE</scope>
    <source>
        <strain evidence="3">DSM 1059</strain>
    </source>
</reference>
<protein>
    <submittedName>
        <fullName evidence="3">Outer membrane protein ImpK/VasF</fullName>
    </submittedName>
</protein>
<dbReference type="EMBL" id="AP017372">
    <property type="protein sequence ID" value="BAU58577.1"/>
    <property type="molecule type" value="Genomic_DNA"/>
</dbReference>
<organism evidence="3 4">
    <name type="scientific">Halorhodospira halochloris</name>
    <name type="common">Ectothiorhodospira halochloris</name>
    <dbReference type="NCBI Taxonomy" id="1052"/>
    <lineage>
        <taxon>Bacteria</taxon>
        <taxon>Pseudomonadati</taxon>
        <taxon>Pseudomonadota</taxon>
        <taxon>Gammaproteobacteria</taxon>
        <taxon>Chromatiales</taxon>
        <taxon>Ectothiorhodospiraceae</taxon>
        <taxon>Halorhodospira</taxon>
    </lineage>
</organism>
<feature type="transmembrane region" description="Helical" evidence="1">
    <location>
        <begin position="222"/>
        <end position="242"/>
    </location>
</feature>
<feature type="domain" description="Type IV / VI secretion system DotU" evidence="2">
    <location>
        <begin position="45"/>
        <end position="242"/>
    </location>
</feature>
<evidence type="ECO:0000256" key="1">
    <source>
        <dbReference type="SAM" id="Phobius"/>
    </source>
</evidence>
<dbReference type="KEGG" id="hhk:HH1059_18890"/>
<dbReference type="PANTHER" id="PTHR38033:SF1">
    <property type="entry name" value="DOTU FAMILY TYPE IV_VI SECRETION SYSTEM PROTEIN"/>
    <property type="match status" value="1"/>
</dbReference>
<accession>A0A0X8XBK8</accession>
<dbReference type="PANTHER" id="PTHR38033">
    <property type="entry name" value="MEMBRANE PROTEIN-RELATED"/>
    <property type="match status" value="1"/>
</dbReference>
<keyword evidence="1" id="KW-0472">Membrane</keyword>
<keyword evidence="4" id="KW-1185">Reference proteome</keyword>
<dbReference type="Gene3D" id="1.25.40.590">
    <property type="entry name" value="Type IV / VI secretion system, DotU"/>
    <property type="match status" value="1"/>
</dbReference>
<dbReference type="NCBIfam" id="TIGR03349">
    <property type="entry name" value="IV_VI_DotU"/>
    <property type="match status" value="1"/>
</dbReference>
<dbReference type="InterPro" id="IPR038522">
    <property type="entry name" value="T4/T6SS_DotU_sf"/>
</dbReference>
<evidence type="ECO:0000313" key="4">
    <source>
        <dbReference type="Proteomes" id="UP000218890"/>
    </source>
</evidence>
<name>A0A0X8XBK8_HALHR</name>
<dbReference type="AlphaFoldDB" id="A0A0X8XBK8"/>
<proteinExistence type="predicted"/>
<dbReference type="RefSeq" id="WP_096409921.1">
    <property type="nucleotide sequence ID" value="NZ_AP017372.2"/>
</dbReference>